<name>A0A428RRZ1_9HYPO</name>
<sequence length="53" mass="5882">MSRDGDPSYQQNPETWYQAHILLEPDCIASMDSNDLCIAMEAIDTLDHAAIGD</sequence>
<accession>A0A428RRZ1</accession>
<dbReference type="EMBL" id="NKCL01000148">
    <property type="protein sequence ID" value="RSL80324.1"/>
    <property type="molecule type" value="Genomic_DNA"/>
</dbReference>
<feature type="non-terminal residue" evidence="1">
    <location>
        <position position="53"/>
    </location>
</feature>
<organism evidence="1 2">
    <name type="scientific">Fusarium floridanum</name>
    <dbReference type="NCBI Taxonomy" id="1325733"/>
    <lineage>
        <taxon>Eukaryota</taxon>
        <taxon>Fungi</taxon>
        <taxon>Dikarya</taxon>
        <taxon>Ascomycota</taxon>
        <taxon>Pezizomycotina</taxon>
        <taxon>Sordariomycetes</taxon>
        <taxon>Hypocreomycetidae</taxon>
        <taxon>Hypocreales</taxon>
        <taxon>Nectriaceae</taxon>
        <taxon>Fusarium</taxon>
        <taxon>Fusarium solani species complex</taxon>
    </lineage>
</organism>
<dbReference type="AlphaFoldDB" id="A0A428RRZ1"/>
<gene>
    <name evidence="1" type="ORF">CEP51_006667</name>
</gene>
<evidence type="ECO:0000313" key="1">
    <source>
        <dbReference type="EMBL" id="RSL80324.1"/>
    </source>
</evidence>
<evidence type="ECO:0000313" key="2">
    <source>
        <dbReference type="Proteomes" id="UP000287972"/>
    </source>
</evidence>
<proteinExistence type="predicted"/>
<dbReference type="Proteomes" id="UP000287972">
    <property type="component" value="Unassembled WGS sequence"/>
</dbReference>
<reference evidence="1 2" key="1">
    <citation type="submission" date="2017-06" db="EMBL/GenBank/DDBJ databases">
        <title>Comparative genomic analysis of Ambrosia Fusariam Clade fungi.</title>
        <authorList>
            <person name="Stajich J.E."/>
            <person name="Carrillo J."/>
            <person name="Kijimoto T."/>
            <person name="Eskalen A."/>
            <person name="O'Donnell K."/>
            <person name="Kasson M."/>
        </authorList>
    </citation>
    <scope>NUCLEOTIDE SEQUENCE [LARGE SCALE GENOMIC DNA]</scope>
    <source>
        <strain evidence="1 2">NRRL62606</strain>
    </source>
</reference>
<comment type="caution">
    <text evidence="1">The sequence shown here is derived from an EMBL/GenBank/DDBJ whole genome shotgun (WGS) entry which is preliminary data.</text>
</comment>
<keyword evidence="2" id="KW-1185">Reference proteome</keyword>
<protein>
    <submittedName>
        <fullName evidence="1">Uncharacterized protein</fullName>
    </submittedName>
</protein>